<evidence type="ECO:0000313" key="2">
    <source>
        <dbReference type="EMBL" id="EOO11371.1"/>
    </source>
</evidence>
<evidence type="ECO:0000313" key="3">
    <source>
        <dbReference type="Proteomes" id="UP000014003"/>
    </source>
</evidence>
<dbReference type="EMBL" id="AHDZ01000070">
    <property type="protein sequence ID" value="EOO11371.1"/>
    <property type="molecule type" value="Genomic_DNA"/>
</dbReference>
<dbReference type="AlphaFoldDB" id="R8CID0"/>
<proteinExistence type="predicted"/>
<keyword evidence="1" id="KW-0175">Coiled coil</keyword>
<dbReference type="Proteomes" id="UP000014003">
    <property type="component" value="Unassembled WGS sequence"/>
</dbReference>
<sequence length="71" mass="8167">MSKIAKALSHLSSHGAKLSVDKIVEDSTVRDIKEYITYLQNEVKRKEESNKELIIENVTMKVKLEKYEESA</sequence>
<dbReference type="RefSeq" id="WP_016094867.1">
    <property type="nucleotide sequence ID" value="NZ_KB976126.1"/>
</dbReference>
<comment type="caution">
    <text evidence="2">The sequence shown here is derived from an EMBL/GenBank/DDBJ whole genome shotgun (WGS) entry which is preliminary data.</text>
</comment>
<evidence type="ECO:0000256" key="1">
    <source>
        <dbReference type="SAM" id="Coils"/>
    </source>
</evidence>
<dbReference type="PATRIC" id="fig|1053205.3.peg.5694"/>
<feature type="coiled-coil region" evidence="1">
    <location>
        <begin position="36"/>
        <end position="70"/>
    </location>
</feature>
<gene>
    <name evidence="2" type="ORF">IGA_05634</name>
</gene>
<name>R8CID0_BACCE</name>
<dbReference type="HOGENOM" id="CLU_2731375_0_0_9"/>
<accession>R8CID0</accession>
<organism evidence="2 3">
    <name type="scientific">Bacillus cereus HuA3-9</name>
    <dbReference type="NCBI Taxonomy" id="1053205"/>
    <lineage>
        <taxon>Bacteria</taxon>
        <taxon>Bacillati</taxon>
        <taxon>Bacillota</taxon>
        <taxon>Bacilli</taxon>
        <taxon>Bacillales</taxon>
        <taxon>Bacillaceae</taxon>
        <taxon>Bacillus</taxon>
        <taxon>Bacillus cereus group</taxon>
    </lineage>
</organism>
<reference evidence="2 3" key="1">
    <citation type="submission" date="2012-12" db="EMBL/GenBank/DDBJ databases">
        <title>The Genome Sequence of Bacillus cereus HuA3-9.</title>
        <authorList>
            <consortium name="The Broad Institute Genome Sequencing Platform"/>
            <consortium name="The Broad Institute Genome Sequencing Center for Infectious Disease"/>
            <person name="Feldgarden M."/>
            <person name="Van der Auwera G.A."/>
            <person name="Mahillon J."/>
            <person name="Duprez V."/>
            <person name="Timmery S."/>
            <person name="Mattelet C."/>
            <person name="Dierick K."/>
            <person name="Sun M."/>
            <person name="Yu Z."/>
            <person name="Zhu L."/>
            <person name="Hu X."/>
            <person name="Shank E.B."/>
            <person name="Swiecicka I."/>
            <person name="Hansen B.M."/>
            <person name="Andrup L."/>
            <person name="Walker B."/>
            <person name="Young S.K."/>
            <person name="Zeng Q."/>
            <person name="Gargeya S."/>
            <person name="Fitzgerald M."/>
            <person name="Haas B."/>
            <person name="Abouelleil A."/>
            <person name="Alvarado L."/>
            <person name="Arachchi H.M."/>
            <person name="Berlin A.M."/>
            <person name="Chapman S.B."/>
            <person name="Dewar J."/>
            <person name="Goldberg J."/>
            <person name="Griggs A."/>
            <person name="Gujja S."/>
            <person name="Hansen M."/>
            <person name="Howarth C."/>
            <person name="Imamovic A."/>
            <person name="Larimer J."/>
            <person name="McCowan C."/>
            <person name="Murphy C."/>
            <person name="Neiman D."/>
            <person name="Pearson M."/>
            <person name="Priest M."/>
            <person name="Roberts A."/>
            <person name="Saif S."/>
            <person name="Shea T."/>
            <person name="Sisk P."/>
            <person name="Sykes S."/>
            <person name="Wortman J."/>
            <person name="Nusbaum C."/>
            <person name="Birren B."/>
        </authorList>
    </citation>
    <scope>NUCLEOTIDE SEQUENCE [LARGE SCALE GENOMIC DNA]</scope>
    <source>
        <strain evidence="2 3">HuA3-9</strain>
    </source>
</reference>
<protein>
    <submittedName>
        <fullName evidence="2">Uncharacterized protein</fullName>
    </submittedName>
</protein>